<organism evidence="2">
    <name type="scientific">Medicago truncatula</name>
    <name type="common">Barrel medic</name>
    <name type="synonym">Medicago tribuloides</name>
    <dbReference type="NCBI Taxonomy" id="3880"/>
    <lineage>
        <taxon>Eukaryota</taxon>
        <taxon>Viridiplantae</taxon>
        <taxon>Streptophyta</taxon>
        <taxon>Embryophyta</taxon>
        <taxon>Tracheophyta</taxon>
        <taxon>Spermatophyta</taxon>
        <taxon>Magnoliopsida</taxon>
        <taxon>eudicotyledons</taxon>
        <taxon>Gunneridae</taxon>
        <taxon>Pentapetalae</taxon>
        <taxon>rosids</taxon>
        <taxon>fabids</taxon>
        <taxon>Fabales</taxon>
        <taxon>Fabaceae</taxon>
        <taxon>Papilionoideae</taxon>
        <taxon>50 kb inversion clade</taxon>
        <taxon>NPAAA clade</taxon>
        <taxon>Hologalegina</taxon>
        <taxon>IRL clade</taxon>
        <taxon>Trifolieae</taxon>
        <taxon>Medicago</taxon>
    </lineage>
</organism>
<proteinExistence type="predicted"/>
<comment type="caution">
    <text evidence="2">The sequence shown here is derived from an EMBL/GenBank/DDBJ whole genome shotgun (WGS) entry which is preliminary data.</text>
</comment>
<gene>
    <name evidence="2" type="ORF">MtrunA17_Chr3g0086991</name>
</gene>
<evidence type="ECO:0000256" key="1">
    <source>
        <dbReference type="SAM" id="SignalP"/>
    </source>
</evidence>
<dbReference type="Gramene" id="rna14004">
    <property type="protein sequence ID" value="RHN66089.1"/>
    <property type="gene ID" value="gene14004"/>
</dbReference>
<feature type="signal peptide" evidence="1">
    <location>
        <begin position="1"/>
        <end position="19"/>
    </location>
</feature>
<keyword evidence="1" id="KW-0732">Signal</keyword>
<dbReference type="EMBL" id="PSQE01000003">
    <property type="protein sequence ID" value="RHN66089.1"/>
    <property type="molecule type" value="Genomic_DNA"/>
</dbReference>
<evidence type="ECO:0000313" key="2">
    <source>
        <dbReference type="EMBL" id="RHN66089.1"/>
    </source>
</evidence>
<dbReference type="AlphaFoldDB" id="A0A396IKH6"/>
<dbReference type="Proteomes" id="UP000265566">
    <property type="component" value="Chromosome 3"/>
</dbReference>
<accession>A0A396IKH6</accession>
<name>A0A396IKH6_MEDTR</name>
<reference evidence="2" key="1">
    <citation type="journal article" date="2018" name="Nat. Plants">
        <title>Whole-genome landscape of Medicago truncatula symbiotic genes.</title>
        <authorList>
            <person name="Pecrix Y."/>
            <person name="Gamas P."/>
            <person name="Carrere S."/>
        </authorList>
    </citation>
    <scope>NUCLEOTIDE SEQUENCE</scope>
    <source>
        <tissue evidence="2">Leaves</tissue>
    </source>
</reference>
<feature type="chain" id="PRO_5017374507" evidence="1">
    <location>
        <begin position="20"/>
        <end position="49"/>
    </location>
</feature>
<protein>
    <submittedName>
        <fullName evidence="2">Uncharacterized protein</fullName>
    </submittedName>
</protein>
<sequence>MSALSKFHYYFLIFKLCVTELTCKNKNCNTIEPIKSSPNSTTLSGYISS</sequence>